<proteinExistence type="predicted"/>
<comment type="caution">
    <text evidence="1">The sequence shown here is derived from an EMBL/GenBank/DDBJ whole genome shotgun (WGS) entry which is preliminary data.</text>
</comment>
<keyword evidence="2" id="KW-1185">Reference proteome</keyword>
<dbReference type="RefSeq" id="WP_014217148.1">
    <property type="nucleotide sequence ID" value="NZ_LWBO01000084.1"/>
</dbReference>
<reference evidence="1 2" key="1">
    <citation type="submission" date="2016-04" db="EMBL/GenBank/DDBJ databases">
        <authorList>
            <person name="Chen L."/>
            <person name="Zhuang W."/>
            <person name="Wang G."/>
        </authorList>
    </citation>
    <scope>NUCLEOTIDE SEQUENCE [LARGE SCALE GENOMIC DNA]</scope>
    <source>
        <strain evidence="2">GR20</strain>
    </source>
</reference>
<dbReference type="PROSITE" id="PS00197">
    <property type="entry name" value="2FE2S_FER_1"/>
    <property type="match status" value="1"/>
</dbReference>
<sequence length="67" mass="7013">MKKEKWLKAIQEIKEGQLEGGFVILKANTLIVGGLTDPANNCDGGKCTNNCNGGNCGNCVEGCGVKQ</sequence>
<gene>
    <name evidence="1" type="ORF">A4D02_17285</name>
</gene>
<evidence type="ECO:0000313" key="2">
    <source>
        <dbReference type="Proteomes" id="UP000192277"/>
    </source>
</evidence>
<name>A0ABX3NQJ2_9BACT</name>
<protein>
    <submittedName>
        <fullName evidence="1">Uncharacterized protein</fullName>
    </submittedName>
</protein>
<organism evidence="1 2">
    <name type="scientific">Niastella koreensis</name>
    <dbReference type="NCBI Taxonomy" id="354356"/>
    <lineage>
        <taxon>Bacteria</taxon>
        <taxon>Pseudomonadati</taxon>
        <taxon>Bacteroidota</taxon>
        <taxon>Chitinophagia</taxon>
        <taxon>Chitinophagales</taxon>
        <taxon>Chitinophagaceae</taxon>
        <taxon>Niastella</taxon>
    </lineage>
</organism>
<evidence type="ECO:0000313" key="1">
    <source>
        <dbReference type="EMBL" id="OQP39089.1"/>
    </source>
</evidence>
<dbReference type="Proteomes" id="UP000192277">
    <property type="component" value="Unassembled WGS sequence"/>
</dbReference>
<accession>A0ABX3NQJ2</accession>
<dbReference type="InterPro" id="IPR006058">
    <property type="entry name" value="2Fe2S_fd_BS"/>
</dbReference>
<dbReference type="EMBL" id="LWBO01000084">
    <property type="protein sequence ID" value="OQP39089.1"/>
    <property type="molecule type" value="Genomic_DNA"/>
</dbReference>